<evidence type="ECO:0000256" key="1">
    <source>
        <dbReference type="SAM" id="Phobius"/>
    </source>
</evidence>
<dbReference type="InterPro" id="IPR035211">
    <property type="entry name" value="DUF5325"/>
</dbReference>
<protein>
    <submittedName>
        <fullName evidence="2">DUF5325 family protein</fullName>
    </submittedName>
</protein>
<name>A0ABV5WNH1_9BACI</name>
<gene>
    <name evidence="2" type="ORF">ACFFMS_28335</name>
</gene>
<dbReference type="Proteomes" id="UP001589609">
    <property type="component" value="Unassembled WGS sequence"/>
</dbReference>
<accession>A0ABV5WNH1</accession>
<keyword evidence="1" id="KW-1133">Transmembrane helix</keyword>
<feature type="transmembrane region" description="Helical" evidence="1">
    <location>
        <begin position="7"/>
        <end position="26"/>
    </location>
</feature>
<comment type="caution">
    <text evidence="2">The sequence shown here is derived from an EMBL/GenBank/DDBJ whole genome shotgun (WGS) entry which is preliminary data.</text>
</comment>
<keyword evidence="1" id="KW-0812">Transmembrane</keyword>
<dbReference type="EMBL" id="JBHMAF010000196">
    <property type="protein sequence ID" value="MFB9762137.1"/>
    <property type="molecule type" value="Genomic_DNA"/>
</dbReference>
<keyword evidence="3" id="KW-1185">Reference proteome</keyword>
<evidence type="ECO:0000313" key="3">
    <source>
        <dbReference type="Proteomes" id="UP001589609"/>
    </source>
</evidence>
<sequence length="58" mass="6351">MEQLQYRFLILAVIAVIFMTGIGIMIAEQSTIGTIACVIGLLVTMGYGFATKRKLRKG</sequence>
<reference evidence="2 3" key="1">
    <citation type="submission" date="2024-09" db="EMBL/GenBank/DDBJ databases">
        <authorList>
            <person name="Sun Q."/>
            <person name="Mori K."/>
        </authorList>
    </citation>
    <scope>NUCLEOTIDE SEQUENCE [LARGE SCALE GENOMIC DNA]</scope>
    <source>
        <strain evidence="2 3">JCM 11201</strain>
    </source>
</reference>
<dbReference type="RefSeq" id="WP_165350700.1">
    <property type="nucleotide sequence ID" value="NZ_JAPCYI010000001.1"/>
</dbReference>
<dbReference type="Pfam" id="PF17259">
    <property type="entry name" value="DUF5325"/>
    <property type="match status" value="1"/>
</dbReference>
<evidence type="ECO:0000313" key="2">
    <source>
        <dbReference type="EMBL" id="MFB9762137.1"/>
    </source>
</evidence>
<keyword evidence="1" id="KW-0472">Membrane</keyword>
<organism evidence="2 3">
    <name type="scientific">Ectobacillus funiculus</name>
    <dbReference type="NCBI Taxonomy" id="137993"/>
    <lineage>
        <taxon>Bacteria</taxon>
        <taxon>Bacillati</taxon>
        <taxon>Bacillota</taxon>
        <taxon>Bacilli</taxon>
        <taxon>Bacillales</taxon>
        <taxon>Bacillaceae</taxon>
        <taxon>Ectobacillus</taxon>
    </lineage>
</organism>
<feature type="transmembrane region" description="Helical" evidence="1">
    <location>
        <begin position="32"/>
        <end position="50"/>
    </location>
</feature>
<proteinExistence type="predicted"/>